<evidence type="ECO:0000313" key="2">
    <source>
        <dbReference type="EMBL" id="TVT20492.1"/>
    </source>
</evidence>
<keyword evidence="3" id="KW-1185">Reference proteome</keyword>
<dbReference type="EMBL" id="VJZA01000035">
    <property type="protein sequence ID" value="TVT20492.1"/>
    <property type="molecule type" value="Genomic_DNA"/>
</dbReference>
<reference evidence="2 3" key="1">
    <citation type="submission" date="2019-07" db="EMBL/GenBank/DDBJ databases">
        <title>New species of Amycolatopsis and Streptomyces.</title>
        <authorList>
            <person name="Duangmal K."/>
            <person name="Teo W.F.A."/>
            <person name="Lipun K."/>
        </authorList>
    </citation>
    <scope>NUCLEOTIDE SEQUENCE [LARGE SCALE GENOMIC DNA]</scope>
    <source>
        <strain evidence="2 3">JCM 30562</strain>
    </source>
</reference>
<sequence length="110" mass="11490">MLEGVLGVTVTGAGGSTVRIAPADAGLDHAVGTQWTERGQVGVDWTRTPHWVNTMVDVPVNVTATIALSVVPGSDYHLAGADVWYLGVQDGRALSRVGSGRSTSMAHQQH</sequence>
<dbReference type="Gene3D" id="2.60.420.10">
    <property type="entry name" value="Maltose phosphorylase, domain 3"/>
    <property type="match status" value="1"/>
</dbReference>
<comment type="caution">
    <text evidence="2">The sequence shown here is derived from an EMBL/GenBank/DDBJ whole genome shotgun (WGS) entry which is preliminary data.</text>
</comment>
<proteinExistence type="predicted"/>
<organism evidence="2 3">
    <name type="scientific">Amycolatopsis acidiphila</name>
    <dbReference type="NCBI Taxonomy" id="715473"/>
    <lineage>
        <taxon>Bacteria</taxon>
        <taxon>Bacillati</taxon>
        <taxon>Actinomycetota</taxon>
        <taxon>Actinomycetes</taxon>
        <taxon>Pseudonocardiales</taxon>
        <taxon>Pseudonocardiaceae</taxon>
        <taxon>Amycolatopsis</taxon>
    </lineage>
</organism>
<dbReference type="InterPro" id="IPR035398">
    <property type="entry name" value="Bac_rhamnosid_C"/>
</dbReference>
<evidence type="ECO:0000259" key="1">
    <source>
        <dbReference type="Pfam" id="PF17390"/>
    </source>
</evidence>
<feature type="domain" description="Alpha-L-rhamnosidase C-terminal" evidence="1">
    <location>
        <begin position="7"/>
        <end position="70"/>
    </location>
</feature>
<evidence type="ECO:0000313" key="3">
    <source>
        <dbReference type="Proteomes" id="UP000318578"/>
    </source>
</evidence>
<protein>
    <recommendedName>
        <fullName evidence="1">Alpha-L-rhamnosidase C-terminal domain-containing protein</fullName>
    </recommendedName>
</protein>
<gene>
    <name evidence="2" type="ORF">FNH06_20335</name>
</gene>
<accession>A0A558A8A6</accession>
<dbReference type="OrthoDB" id="9761045at2"/>
<dbReference type="Pfam" id="PF17390">
    <property type="entry name" value="Bac_rhamnosid_C"/>
    <property type="match status" value="1"/>
</dbReference>
<name>A0A558A8A6_9PSEU</name>
<dbReference type="Proteomes" id="UP000318578">
    <property type="component" value="Unassembled WGS sequence"/>
</dbReference>
<dbReference type="AlphaFoldDB" id="A0A558A8A6"/>